<evidence type="ECO:0000256" key="2">
    <source>
        <dbReference type="SAM" id="MobiDB-lite"/>
    </source>
</evidence>
<dbReference type="AlphaFoldDB" id="A0A4U0XW98"/>
<organism evidence="4 5">
    <name type="scientific">Cryomyces minteri</name>
    <dbReference type="NCBI Taxonomy" id="331657"/>
    <lineage>
        <taxon>Eukaryota</taxon>
        <taxon>Fungi</taxon>
        <taxon>Dikarya</taxon>
        <taxon>Ascomycota</taxon>
        <taxon>Pezizomycotina</taxon>
        <taxon>Dothideomycetes</taxon>
        <taxon>Dothideomycetes incertae sedis</taxon>
        <taxon>Cryomyces</taxon>
    </lineage>
</organism>
<dbReference type="SUPFAM" id="SSF54768">
    <property type="entry name" value="dsRNA-binding domain-like"/>
    <property type="match status" value="2"/>
</dbReference>
<feature type="region of interest" description="Disordered" evidence="2">
    <location>
        <begin position="793"/>
        <end position="824"/>
    </location>
</feature>
<feature type="compositionally biased region" description="Polar residues" evidence="2">
    <location>
        <begin position="412"/>
        <end position="422"/>
    </location>
</feature>
<protein>
    <recommendedName>
        <fullName evidence="3">DRBM domain-containing protein</fullName>
    </recommendedName>
</protein>
<accession>A0A4U0XW98</accession>
<feature type="region of interest" description="Disordered" evidence="2">
    <location>
        <begin position="894"/>
        <end position="925"/>
    </location>
</feature>
<comment type="caution">
    <text evidence="4">The sequence shown here is derived from an EMBL/GenBank/DDBJ whole genome shotgun (WGS) entry which is preliminary data.</text>
</comment>
<feature type="domain" description="DRBM" evidence="3">
    <location>
        <begin position="853"/>
        <end position="894"/>
    </location>
</feature>
<dbReference type="PROSITE" id="PS50137">
    <property type="entry name" value="DS_RBD"/>
    <property type="match status" value="1"/>
</dbReference>
<evidence type="ECO:0000256" key="1">
    <source>
        <dbReference type="PROSITE-ProRule" id="PRU00266"/>
    </source>
</evidence>
<keyword evidence="1" id="KW-0694">RNA-binding</keyword>
<dbReference type="STRING" id="331657.A0A4U0XW98"/>
<dbReference type="InterPro" id="IPR014720">
    <property type="entry name" value="dsRBD_dom"/>
</dbReference>
<feature type="compositionally biased region" description="Polar residues" evidence="2">
    <location>
        <begin position="615"/>
        <end position="633"/>
    </location>
</feature>
<feature type="compositionally biased region" description="Low complexity" evidence="2">
    <location>
        <begin position="543"/>
        <end position="552"/>
    </location>
</feature>
<proteinExistence type="predicted"/>
<dbReference type="OrthoDB" id="5417628at2759"/>
<feature type="compositionally biased region" description="Polar residues" evidence="2">
    <location>
        <begin position="354"/>
        <end position="370"/>
    </location>
</feature>
<name>A0A4U0XW98_9PEZI</name>
<feature type="region of interest" description="Disordered" evidence="2">
    <location>
        <begin position="615"/>
        <end position="650"/>
    </location>
</feature>
<feature type="compositionally biased region" description="Basic and acidic residues" evidence="2">
    <location>
        <begin position="815"/>
        <end position="824"/>
    </location>
</feature>
<reference evidence="4 5" key="1">
    <citation type="submission" date="2017-03" db="EMBL/GenBank/DDBJ databases">
        <title>Genomes of endolithic fungi from Antarctica.</title>
        <authorList>
            <person name="Coleine C."/>
            <person name="Masonjones S."/>
            <person name="Stajich J.E."/>
        </authorList>
    </citation>
    <scope>NUCLEOTIDE SEQUENCE [LARGE SCALE GENOMIC DNA]</scope>
    <source>
        <strain evidence="4 5">CCFEE 5187</strain>
    </source>
</reference>
<keyword evidence="5" id="KW-1185">Reference proteome</keyword>
<feature type="region of interest" description="Disordered" evidence="2">
    <location>
        <begin position="536"/>
        <end position="599"/>
    </location>
</feature>
<gene>
    <name evidence="4" type="ORF">B0A49_00745</name>
</gene>
<feature type="region of interest" description="Disordered" evidence="2">
    <location>
        <begin position="390"/>
        <end position="422"/>
    </location>
</feature>
<dbReference type="CDD" id="cd00048">
    <property type="entry name" value="DSRM_SF"/>
    <property type="match status" value="1"/>
</dbReference>
<feature type="region of interest" description="Disordered" evidence="2">
    <location>
        <begin position="333"/>
        <end position="370"/>
    </location>
</feature>
<dbReference type="Gene3D" id="3.30.160.20">
    <property type="match status" value="2"/>
</dbReference>
<dbReference type="EMBL" id="NAJN01000082">
    <property type="protein sequence ID" value="TKA79823.1"/>
    <property type="molecule type" value="Genomic_DNA"/>
</dbReference>
<dbReference type="GO" id="GO:0003723">
    <property type="term" value="F:RNA binding"/>
    <property type="evidence" value="ECO:0007669"/>
    <property type="project" value="UniProtKB-UniRule"/>
</dbReference>
<sequence length="1041" mass="112904">MRYQFWDILLFPEPSGIPIQEFKTACFVTQDPENGHLPVLTCFVPSLPHGSPFKVSIHSWGRQKLSAGLKSIGVTHKRLLFGVKVLVDGECIASEVFSPEVAWPQLIDLSDMCTAKGQAQQLRFPLFHHEVLTQSHWTAEESIGRIKVIVSEGYQGLGQGNMQFERVNDIICFSFQHAPLDVLEQSAIAWPNASMWSTASQLPSDARHYQSPYGIGLTDSHTRRWSPVKDYHQPTTNGIYYPEQATNIYPFRGLQCFTDPFMDQYSFPGRQLSYTSKNDLSMPDYTHPSIYNTNVPRTINPSSVVKKENKTVGLRIANNQLNRLVNALSPRKANQFPNQSSSRKSMQPPHPPSHATSATTNPSVAAPVQQASSKTFRNCLLSIDWPSPKSEVGRHSQCTDDFPQCVPESSDGGPSQGNSTKTSATGFVIKKEGNHYEAAQADALATTTEQCATGTTSASPRTNLHACPDKRVPLLIASGEAGVEKRKRKECTAVGSLDGSEGGPPSLDVSPRKMLKSDNGSFHHLRALLVAEVAKDKEKEDQNQNQNQSQNSGVAPYGLLTRSDSNSLQHILPAGRPPLSTARPCPSSAPERSFDMANNNPQPFVSSAPVYYQANNTGPPPSNSFQHPASQPLPTYHGLPPSTTHGFPPPPYPQTQPSYASQGIHNIFSMADWERQQQIIDHVNASTPLTFLPPSNPRTPSLKRKAKHSHNALPPVPAVPGPSSTGHVARFHEMCQERGITPVFTFSEPFPARFAVSVAFGGTILSHPGPFGSKKDAKEAVCQRAHAALNSMLKPAASKGGKKHSSTNGSGNASERSDQPSQEEKHIGILLEWSTRARSTPPRFTEHTLPAGFACECVVAPRSHTPFGSATVTHSTKKAARKAAAREAVEWLRDEGEIPRQGEGPPNKRLKKNHSSAAAVAPAAAPPPVVTNYAQQVNELCTLLGFGAPDYRIYPSVPSAIPSTTTSNALSTPMTNTSTLFSGAAYFPQDPDLAGPIGAVRAIYGRRAAREECARLVLEVLGAVKKAREARMGLVGSGPLN</sequence>
<evidence type="ECO:0000313" key="5">
    <source>
        <dbReference type="Proteomes" id="UP000308768"/>
    </source>
</evidence>
<evidence type="ECO:0000259" key="3">
    <source>
        <dbReference type="PROSITE" id="PS50137"/>
    </source>
</evidence>
<feature type="compositionally biased region" description="Polar residues" evidence="2">
    <location>
        <begin position="335"/>
        <end position="345"/>
    </location>
</feature>
<evidence type="ECO:0000313" key="4">
    <source>
        <dbReference type="EMBL" id="TKA79823.1"/>
    </source>
</evidence>
<dbReference type="Proteomes" id="UP000308768">
    <property type="component" value="Unassembled WGS sequence"/>
</dbReference>